<dbReference type="Proteomes" id="UP001347796">
    <property type="component" value="Unassembled WGS sequence"/>
</dbReference>
<sequence length="198" mass="23527">MTGSVKLREKHWKALQEHKDYLINTLSVKRLIEVMLRDNIRVFDKCALKEFITTHYRSKQDAARMFVDALSDSDEDTYKKFKTCLKRAGYKDVVKRLKSTNVKKKLTNFFKKNRKPDPYLQFENERLKNENMQLQIQFKNIQRKHYDSISRDEDEESVMSDKTESNQLDKGITDEIQNNGPSRFLCLICCVRVDNKTM</sequence>
<accession>A0AAN8KB97</accession>
<evidence type="ECO:0000313" key="1">
    <source>
        <dbReference type="EMBL" id="KAK6190245.1"/>
    </source>
</evidence>
<proteinExistence type="predicted"/>
<gene>
    <name evidence="1" type="ORF">SNE40_002160</name>
</gene>
<reference evidence="1 2" key="1">
    <citation type="submission" date="2024-01" db="EMBL/GenBank/DDBJ databases">
        <title>The genome of the rayed Mediterranean limpet Patella caerulea (Linnaeus, 1758).</title>
        <authorList>
            <person name="Anh-Thu Weber A."/>
            <person name="Halstead-Nussloch G."/>
        </authorList>
    </citation>
    <scope>NUCLEOTIDE SEQUENCE [LARGE SCALE GENOMIC DNA]</scope>
    <source>
        <strain evidence="1">AATW-2023a</strain>
        <tissue evidence="1">Whole specimen</tissue>
    </source>
</reference>
<protein>
    <recommendedName>
        <fullName evidence="3">CARD domain-containing protein</fullName>
    </recommendedName>
</protein>
<dbReference type="AlphaFoldDB" id="A0AAN8KB97"/>
<dbReference type="Gene3D" id="1.10.533.10">
    <property type="entry name" value="Death Domain, Fas"/>
    <property type="match status" value="1"/>
</dbReference>
<organism evidence="1 2">
    <name type="scientific">Patella caerulea</name>
    <name type="common">Rayed Mediterranean limpet</name>
    <dbReference type="NCBI Taxonomy" id="87958"/>
    <lineage>
        <taxon>Eukaryota</taxon>
        <taxon>Metazoa</taxon>
        <taxon>Spiralia</taxon>
        <taxon>Lophotrochozoa</taxon>
        <taxon>Mollusca</taxon>
        <taxon>Gastropoda</taxon>
        <taxon>Patellogastropoda</taxon>
        <taxon>Patelloidea</taxon>
        <taxon>Patellidae</taxon>
        <taxon>Patella</taxon>
    </lineage>
</organism>
<evidence type="ECO:0000313" key="2">
    <source>
        <dbReference type="Proteomes" id="UP001347796"/>
    </source>
</evidence>
<dbReference type="InterPro" id="IPR011029">
    <property type="entry name" value="DEATH-like_dom_sf"/>
</dbReference>
<dbReference type="EMBL" id="JAZGQO010000002">
    <property type="protein sequence ID" value="KAK6190245.1"/>
    <property type="molecule type" value="Genomic_DNA"/>
</dbReference>
<dbReference type="SUPFAM" id="SSF47986">
    <property type="entry name" value="DEATH domain"/>
    <property type="match status" value="1"/>
</dbReference>
<name>A0AAN8KB97_PATCE</name>
<keyword evidence="2" id="KW-1185">Reference proteome</keyword>
<comment type="caution">
    <text evidence="1">The sequence shown here is derived from an EMBL/GenBank/DDBJ whole genome shotgun (WGS) entry which is preliminary data.</text>
</comment>
<evidence type="ECO:0008006" key="3">
    <source>
        <dbReference type="Google" id="ProtNLM"/>
    </source>
</evidence>